<evidence type="ECO:0000256" key="2">
    <source>
        <dbReference type="SAM" id="MobiDB-lite"/>
    </source>
</evidence>
<protein>
    <submittedName>
        <fullName evidence="3">Uncharacterized protein</fullName>
    </submittedName>
</protein>
<feature type="compositionally biased region" description="Basic and acidic residues" evidence="2">
    <location>
        <begin position="712"/>
        <end position="728"/>
    </location>
</feature>
<gene>
    <name evidence="3" type="ORF">PROFUN_04312</name>
</gene>
<keyword evidence="1" id="KW-0677">Repeat</keyword>
<dbReference type="InParanoid" id="A0A2P6NVF5"/>
<dbReference type="Pfam" id="PF13516">
    <property type="entry name" value="LRR_6"/>
    <property type="match status" value="3"/>
</dbReference>
<dbReference type="InterPro" id="IPR001611">
    <property type="entry name" value="Leu-rich_rpt"/>
</dbReference>
<organism evidence="3 4">
    <name type="scientific">Planoprotostelium fungivorum</name>
    <dbReference type="NCBI Taxonomy" id="1890364"/>
    <lineage>
        <taxon>Eukaryota</taxon>
        <taxon>Amoebozoa</taxon>
        <taxon>Evosea</taxon>
        <taxon>Variosea</taxon>
        <taxon>Cavosteliida</taxon>
        <taxon>Cavosteliaceae</taxon>
        <taxon>Planoprotostelium</taxon>
    </lineage>
</organism>
<comment type="caution">
    <text evidence="3">The sequence shown here is derived from an EMBL/GenBank/DDBJ whole genome shotgun (WGS) entry which is preliminary data.</text>
</comment>
<dbReference type="STRING" id="1890364.A0A2P6NVF5"/>
<dbReference type="PANTHER" id="PTHR24111:SF0">
    <property type="entry name" value="LEUCINE-RICH REPEAT-CONTAINING PROTEIN"/>
    <property type="match status" value="1"/>
</dbReference>
<evidence type="ECO:0000313" key="4">
    <source>
        <dbReference type="Proteomes" id="UP000241769"/>
    </source>
</evidence>
<reference evidence="3 4" key="1">
    <citation type="journal article" date="2018" name="Genome Biol. Evol.">
        <title>Multiple Roots of Fruiting Body Formation in Amoebozoa.</title>
        <authorList>
            <person name="Hillmann F."/>
            <person name="Forbes G."/>
            <person name="Novohradska S."/>
            <person name="Ferling I."/>
            <person name="Riege K."/>
            <person name="Groth M."/>
            <person name="Westermann M."/>
            <person name="Marz M."/>
            <person name="Spaller T."/>
            <person name="Winckler T."/>
            <person name="Schaap P."/>
            <person name="Glockner G."/>
        </authorList>
    </citation>
    <scope>NUCLEOTIDE SEQUENCE [LARGE SCALE GENOMIC DNA]</scope>
    <source>
        <strain evidence="3 4">Jena</strain>
    </source>
</reference>
<proteinExistence type="predicted"/>
<dbReference type="InterPro" id="IPR032675">
    <property type="entry name" value="LRR_dom_sf"/>
</dbReference>
<dbReference type="OrthoDB" id="272549at2759"/>
<keyword evidence="4" id="KW-1185">Reference proteome</keyword>
<accession>A0A2P6NVF5</accession>
<dbReference type="SUPFAM" id="SSF52047">
    <property type="entry name" value="RNI-like"/>
    <property type="match status" value="2"/>
</dbReference>
<dbReference type="SMART" id="SM00368">
    <property type="entry name" value="LRR_RI"/>
    <property type="match status" value="11"/>
</dbReference>
<evidence type="ECO:0000313" key="3">
    <source>
        <dbReference type="EMBL" id="PRP87838.1"/>
    </source>
</evidence>
<sequence>MTPFFQVSVLFSGEMDGTSDPPMPLTHAREAVVQCGWVFDLETHCDLAWVKDESLFRCPSFDLKESNNGEHLESLCVKSFFSRNGPVMRPITDLACESEWEDTLQDLAKALRRNDNITRLKFSGLQMGDYDAEVLANGLSKNKKVTSLDLSSMYNLPSHLYMLNIHIINKISAQGARWLAEGLRKNQTLTEIDLSSVYDWDVNFYNRLKDEGVLHICEALKTTNNTLSRLVLSGMNSKGAMMLAGCLQKNSSLTHLNLEGNEGTEETLKAQNIQSKITELYLCDNNITEGGLSLVFSSSEWKHLQVLGLRQCIGRAEISRSFSLAIQNNKNIKTLMLRDNLKGQQAEIIYAGLTLNTSITHLDLTGSCIDEREATEIGECLKRNQTIQILNLTDTRLGVKGGEAISNGLGENSSLIELVLAGNDVGNSIEGILKALKAKSKLQVLNLQANNIDTEHGMTIASYLKSNSSLTELDISENPLSTGGIAVVLNALKDRPVQTKLHMNICIEAPPEHILPLIDTIVSSLKEKLSALSLSGNGLTREMLSLLINMLQVKSTKLVYLNLAGSGNDNMNLDDINNLIETLSSNNCLEVLNLSYCGIGTEGAQMMADFLRRDTTLTKMILKGNTIETSGIQALYQTFKYKTRRHKTLQIISYLFDLSRVDISDGKSLPIETLFTLFSFSQTTGDKDIDIEEEEDNVLNVATNAQTVRQKADENNLDKEDKDKEKTAMKPHVPSMALVKAEAPASAVKATVASAVKQVLDR</sequence>
<feature type="region of interest" description="Disordered" evidence="2">
    <location>
        <begin position="712"/>
        <end position="732"/>
    </location>
</feature>
<dbReference type="AlphaFoldDB" id="A0A2P6NVF5"/>
<dbReference type="Proteomes" id="UP000241769">
    <property type="component" value="Unassembled WGS sequence"/>
</dbReference>
<dbReference type="Gene3D" id="3.80.10.10">
    <property type="entry name" value="Ribonuclease Inhibitor"/>
    <property type="match status" value="5"/>
</dbReference>
<dbReference type="InterPro" id="IPR052201">
    <property type="entry name" value="LRR-containing_regulator"/>
</dbReference>
<dbReference type="PANTHER" id="PTHR24111">
    <property type="entry name" value="LEUCINE-RICH REPEAT-CONTAINING PROTEIN 34"/>
    <property type="match status" value="1"/>
</dbReference>
<evidence type="ECO:0000256" key="1">
    <source>
        <dbReference type="ARBA" id="ARBA00022737"/>
    </source>
</evidence>
<name>A0A2P6NVF5_9EUKA</name>
<dbReference type="EMBL" id="MDYQ01000017">
    <property type="protein sequence ID" value="PRP87838.1"/>
    <property type="molecule type" value="Genomic_DNA"/>
</dbReference>